<dbReference type="Proteomes" id="UP000637695">
    <property type="component" value="Unassembled WGS sequence"/>
</dbReference>
<reference evidence="2" key="2">
    <citation type="submission" date="2020-09" db="EMBL/GenBank/DDBJ databases">
        <authorList>
            <person name="Sun Q."/>
            <person name="Ohkuma M."/>
        </authorList>
    </citation>
    <scope>NUCLEOTIDE SEQUENCE</scope>
    <source>
        <strain evidence="2">JCM 18487</strain>
    </source>
</reference>
<accession>A0A917KGG5</accession>
<gene>
    <name evidence="2" type="ORF">GCM10010885_23300</name>
</gene>
<dbReference type="SUPFAM" id="SSF54106">
    <property type="entry name" value="LysM domain"/>
    <property type="match status" value="1"/>
</dbReference>
<name>A0A917KGG5_9BACL</name>
<dbReference type="PROSITE" id="PS51782">
    <property type="entry name" value="LYSM"/>
    <property type="match status" value="1"/>
</dbReference>
<proteinExistence type="predicted"/>
<evidence type="ECO:0000313" key="3">
    <source>
        <dbReference type="Proteomes" id="UP000637695"/>
    </source>
</evidence>
<evidence type="ECO:0000259" key="1">
    <source>
        <dbReference type="PROSITE" id="PS51782"/>
    </source>
</evidence>
<dbReference type="SMART" id="SM00257">
    <property type="entry name" value="LysM"/>
    <property type="match status" value="1"/>
</dbReference>
<sequence length="84" mass="9843">MWFYAFAWTLAWMVARYPDTEWVAGAHPSRVHVYVVQPGDTLWRIAVRLYPGEDPRRAVYALKTANHLSDATRLVPGERLMWVR</sequence>
<protein>
    <recommendedName>
        <fullName evidence="1">LysM domain-containing protein</fullName>
    </recommendedName>
</protein>
<dbReference type="InterPro" id="IPR036779">
    <property type="entry name" value="LysM_dom_sf"/>
</dbReference>
<feature type="domain" description="LysM" evidence="1">
    <location>
        <begin position="32"/>
        <end position="82"/>
    </location>
</feature>
<comment type="caution">
    <text evidence="2">The sequence shown here is derived from an EMBL/GenBank/DDBJ whole genome shotgun (WGS) entry which is preliminary data.</text>
</comment>
<dbReference type="CDD" id="cd00118">
    <property type="entry name" value="LysM"/>
    <property type="match status" value="1"/>
</dbReference>
<reference evidence="2" key="1">
    <citation type="journal article" date="2014" name="Int. J. Syst. Evol. Microbiol.">
        <title>Complete genome sequence of Corynebacterium casei LMG S-19264T (=DSM 44701T), isolated from a smear-ripened cheese.</title>
        <authorList>
            <consortium name="US DOE Joint Genome Institute (JGI-PGF)"/>
            <person name="Walter F."/>
            <person name="Albersmeier A."/>
            <person name="Kalinowski J."/>
            <person name="Ruckert C."/>
        </authorList>
    </citation>
    <scope>NUCLEOTIDE SEQUENCE</scope>
    <source>
        <strain evidence="2">JCM 18487</strain>
    </source>
</reference>
<dbReference type="Gene3D" id="3.10.350.10">
    <property type="entry name" value="LysM domain"/>
    <property type="match status" value="1"/>
</dbReference>
<dbReference type="Pfam" id="PF01476">
    <property type="entry name" value="LysM"/>
    <property type="match status" value="1"/>
</dbReference>
<dbReference type="AlphaFoldDB" id="A0A917KGG5"/>
<dbReference type="EMBL" id="BMOY01000053">
    <property type="protein sequence ID" value="GGJ13368.1"/>
    <property type="molecule type" value="Genomic_DNA"/>
</dbReference>
<dbReference type="InterPro" id="IPR018392">
    <property type="entry name" value="LysM"/>
</dbReference>
<keyword evidence="3" id="KW-1185">Reference proteome</keyword>
<organism evidence="2 3">
    <name type="scientific">Alicyclobacillus cellulosilyticus</name>
    <dbReference type="NCBI Taxonomy" id="1003997"/>
    <lineage>
        <taxon>Bacteria</taxon>
        <taxon>Bacillati</taxon>
        <taxon>Bacillota</taxon>
        <taxon>Bacilli</taxon>
        <taxon>Bacillales</taxon>
        <taxon>Alicyclobacillaceae</taxon>
        <taxon>Alicyclobacillus</taxon>
    </lineage>
</organism>
<evidence type="ECO:0000313" key="2">
    <source>
        <dbReference type="EMBL" id="GGJ13368.1"/>
    </source>
</evidence>
<dbReference type="RefSeq" id="WP_188883311.1">
    <property type="nucleotide sequence ID" value="NZ_BMOY01000053.1"/>
</dbReference>